<dbReference type="PATRIC" id="fig|1384054.3.peg.1319"/>
<dbReference type="Proteomes" id="UP000029392">
    <property type="component" value="Unassembled WGS sequence"/>
</dbReference>
<proteinExistence type="predicted"/>
<dbReference type="InterPro" id="IPR050706">
    <property type="entry name" value="Cyclic-di-GMP_PDE-like"/>
</dbReference>
<dbReference type="Gene3D" id="3.20.20.450">
    <property type="entry name" value="EAL domain"/>
    <property type="match status" value="1"/>
</dbReference>
<dbReference type="PANTHER" id="PTHR33121:SF70">
    <property type="entry name" value="SIGNALING PROTEIN YKOW"/>
    <property type="match status" value="1"/>
</dbReference>
<reference evidence="3 4" key="1">
    <citation type="submission" date="2013-09" db="EMBL/GenBank/DDBJ databases">
        <title>Genome sequencing of Arenimonas malthae.</title>
        <authorList>
            <person name="Chen F."/>
            <person name="Wang G."/>
        </authorList>
    </citation>
    <scope>NUCLEOTIDE SEQUENCE [LARGE SCALE GENOMIC DNA]</scope>
    <source>
        <strain evidence="3 4">CC-JY-1</strain>
    </source>
</reference>
<dbReference type="OrthoDB" id="9812358at2"/>
<evidence type="ECO:0000313" key="3">
    <source>
        <dbReference type="EMBL" id="KFN48471.1"/>
    </source>
</evidence>
<dbReference type="SMART" id="SM00267">
    <property type="entry name" value="GGDEF"/>
    <property type="match status" value="1"/>
</dbReference>
<dbReference type="AlphaFoldDB" id="A0A091B9U4"/>
<organism evidence="3 4">
    <name type="scientific">Arenimonas malthae CC-JY-1</name>
    <dbReference type="NCBI Taxonomy" id="1384054"/>
    <lineage>
        <taxon>Bacteria</taxon>
        <taxon>Pseudomonadati</taxon>
        <taxon>Pseudomonadota</taxon>
        <taxon>Gammaproteobacteria</taxon>
        <taxon>Lysobacterales</taxon>
        <taxon>Lysobacteraceae</taxon>
        <taxon>Arenimonas</taxon>
    </lineage>
</organism>
<dbReference type="Pfam" id="PF00563">
    <property type="entry name" value="EAL"/>
    <property type="match status" value="1"/>
</dbReference>
<dbReference type="InterPro" id="IPR043128">
    <property type="entry name" value="Rev_trsase/Diguanyl_cyclase"/>
</dbReference>
<protein>
    <recommendedName>
        <fullName evidence="5">EAL domain-containing protein</fullName>
    </recommendedName>
</protein>
<accession>A0A091B9U4</accession>
<dbReference type="STRING" id="1384054.N790_06520"/>
<dbReference type="SUPFAM" id="SSF141868">
    <property type="entry name" value="EAL domain-like"/>
    <property type="match status" value="1"/>
</dbReference>
<evidence type="ECO:0000313" key="4">
    <source>
        <dbReference type="Proteomes" id="UP000029392"/>
    </source>
</evidence>
<dbReference type="PROSITE" id="PS50883">
    <property type="entry name" value="EAL"/>
    <property type="match status" value="1"/>
</dbReference>
<gene>
    <name evidence="3" type="ORF">N790_06520</name>
</gene>
<keyword evidence="4" id="KW-1185">Reference proteome</keyword>
<name>A0A091B9U4_9GAMM</name>
<evidence type="ECO:0000259" key="2">
    <source>
        <dbReference type="PROSITE" id="PS50887"/>
    </source>
</evidence>
<dbReference type="InterPro" id="IPR035919">
    <property type="entry name" value="EAL_sf"/>
</dbReference>
<dbReference type="Gene3D" id="3.30.70.270">
    <property type="match status" value="1"/>
</dbReference>
<evidence type="ECO:0000259" key="1">
    <source>
        <dbReference type="PROSITE" id="PS50883"/>
    </source>
</evidence>
<evidence type="ECO:0008006" key="5">
    <source>
        <dbReference type="Google" id="ProtNLM"/>
    </source>
</evidence>
<comment type="caution">
    <text evidence="3">The sequence shown here is derived from an EMBL/GenBank/DDBJ whole genome shotgun (WGS) entry which is preliminary data.</text>
</comment>
<dbReference type="GO" id="GO:0071111">
    <property type="term" value="F:cyclic-guanylate-specific phosphodiesterase activity"/>
    <property type="evidence" value="ECO:0007669"/>
    <property type="project" value="InterPro"/>
</dbReference>
<dbReference type="SUPFAM" id="SSF55073">
    <property type="entry name" value="Nucleotide cyclase"/>
    <property type="match status" value="1"/>
</dbReference>
<dbReference type="CDD" id="cd01948">
    <property type="entry name" value="EAL"/>
    <property type="match status" value="1"/>
</dbReference>
<dbReference type="SMART" id="SM00052">
    <property type="entry name" value="EAL"/>
    <property type="match status" value="1"/>
</dbReference>
<dbReference type="EMBL" id="AVCH01000151">
    <property type="protein sequence ID" value="KFN48471.1"/>
    <property type="molecule type" value="Genomic_DNA"/>
</dbReference>
<dbReference type="PANTHER" id="PTHR33121">
    <property type="entry name" value="CYCLIC DI-GMP PHOSPHODIESTERASE PDEF"/>
    <property type="match status" value="1"/>
</dbReference>
<feature type="domain" description="EAL" evidence="1">
    <location>
        <begin position="160"/>
        <end position="413"/>
    </location>
</feature>
<dbReference type="InterPro" id="IPR001633">
    <property type="entry name" value="EAL_dom"/>
</dbReference>
<dbReference type="PROSITE" id="PS50887">
    <property type="entry name" value="GGDEF"/>
    <property type="match status" value="1"/>
</dbReference>
<feature type="domain" description="GGDEF" evidence="2">
    <location>
        <begin position="23"/>
        <end position="157"/>
    </location>
</feature>
<dbReference type="InterPro" id="IPR029787">
    <property type="entry name" value="Nucleotide_cyclase"/>
</dbReference>
<sequence>MVIESGLLARLEPLVDASRGKGVPLGVLMVGLQGLRELRIRSGYAAASELVERAGALLREALRPGDEVVELGRGDFAVLLPNLRDGQHALLAAARLLRQFEQPVVADGQPVLASVAVGIAMCPEHADQPDRLCRQAEQAMLMARHEPDRMRLCGDFPVAPGIDPADLLAAIHAGQLEMHLQPVLDIRRKAVIGAEALARWTHPVRGVVSPAVFVPVAENSGMISQFTRWAINASLQHAAEARAQGLALTISMNLSATAFAERGLVEQILGALRLWDAAPRDLVVEVTETAIVADLQRGAVQLKRLNAEGIRVSIDDFGVGNASVAYLKQFPATEMKIDQSFVTHMLGDLRSMQLVKAMIGFAHTMGMRVVAEGVEDTDTLQALADLNCNLAQGYGIGRPQPAAEFIAEFARNR</sequence>
<dbReference type="eggNOG" id="COG5001">
    <property type="taxonomic scope" value="Bacteria"/>
</dbReference>
<dbReference type="Pfam" id="PF00990">
    <property type="entry name" value="GGDEF"/>
    <property type="match status" value="1"/>
</dbReference>
<dbReference type="InterPro" id="IPR000160">
    <property type="entry name" value="GGDEF_dom"/>
</dbReference>